<dbReference type="Proteomes" id="UP000000305">
    <property type="component" value="Unassembled WGS sequence"/>
</dbReference>
<feature type="transmembrane region" description="Helical" evidence="1">
    <location>
        <begin position="35"/>
        <end position="55"/>
    </location>
</feature>
<keyword evidence="1" id="KW-0812">Transmembrane</keyword>
<gene>
    <name evidence="2" type="ORF">DAPPUDRAFT_319784</name>
    <name evidence="3" type="ORF">DAPPUDRAFT_319787</name>
</gene>
<reference evidence="2 4" key="1">
    <citation type="journal article" date="2011" name="Science">
        <title>The ecoresponsive genome of Daphnia pulex.</title>
        <authorList>
            <person name="Colbourne J.K."/>
            <person name="Pfrender M.E."/>
            <person name="Gilbert D."/>
            <person name="Thomas W.K."/>
            <person name="Tucker A."/>
            <person name="Oakley T.H."/>
            <person name="Tokishita S."/>
            <person name="Aerts A."/>
            <person name="Arnold G.J."/>
            <person name="Basu M.K."/>
            <person name="Bauer D.J."/>
            <person name="Caceres C.E."/>
            <person name="Carmel L."/>
            <person name="Casola C."/>
            <person name="Choi J.H."/>
            <person name="Detter J.C."/>
            <person name="Dong Q."/>
            <person name="Dusheyko S."/>
            <person name="Eads B.D."/>
            <person name="Frohlich T."/>
            <person name="Geiler-Samerotte K.A."/>
            <person name="Gerlach D."/>
            <person name="Hatcher P."/>
            <person name="Jogdeo S."/>
            <person name="Krijgsveld J."/>
            <person name="Kriventseva E.V."/>
            <person name="Kultz D."/>
            <person name="Laforsch C."/>
            <person name="Lindquist E."/>
            <person name="Lopez J."/>
            <person name="Manak J.R."/>
            <person name="Muller J."/>
            <person name="Pangilinan J."/>
            <person name="Patwardhan R.P."/>
            <person name="Pitluck S."/>
            <person name="Pritham E.J."/>
            <person name="Rechtsteiner A."/>
            <person name="Rho M."/>
            <person name="Rogozin I.B."/>
            <person name="Sakarya O."/>
            <person name="Salamov A."/>
            <person name="Schaack S."/>
            <person name="Shapiro H."/>
            <person name="Shiga Y."/>
            <person name="Skalitzky C."/>
            <person name="Smith Z."/>
            <person name="Souvorov A."/>
            <person name="Sung W."/>
            <person name="Tang Z."/>
            <person name="Tsuchiya D."/>
            <person name="Tu H."/>
            <person name="Vos H."/>
            <person name="Wang M."/>
            <person name="Wolf Y.I."/>
            <person name="Yamagata H."/>
            <person name="Yamada T."/>
            <person name="Ye Y."/>
            <person name="Shaw J.R."/>
            <person name="Andrews J."/>
            <person name="Crease T.J."/>
            <person name="Tang H."/>
            <person name="Lucas S.M."/>
            <person name="Robertson H.M."/>
            <person name="Bork P."/>
            <person name="Koonin E.V."/>
            <person name="Zdobnov E.M."/>
            <person name="Grigoriev I.V."/>
            <person name="Lynch M."/>
            <person name="Boore J.L."/>
        </authorList>
    </citation>
    <scope>NUCLEOTIDE SEQUENCE [LARGE SCALE GENOMIC DNA]</scope>
</reference>
<dbReference type="EMBL" id="GL732553">
    <property type="protein sequence ID" value="EFX79155.1"/>
    <property type="molecule type" value="Genomic_DNA"/>
</dbReference>
<evidence type="ECO:0000313" key="4">
    <source>
        <dbReference type="Proteomes" id="UP000000305"/>
    </source>
</evidence>
<keyword evidence="1" id="KW-1133">Transmembrane helix</keyword>
<proteinExistence type="predicted"/>
<protein>
    <submittedName>
        <fullName evidence="2">Uncharacterized protein</fullName>
    </submittedName>
</protein>
<evidence type="ECO:0000313" key="3">
    <source>
        <dbReference type="EMBL" id="EFX79155.1"/>
    </source>
</evidence>
<keyword evidence="4" id="KW-1185">Reference proteome</keyword>
<evidence type="ECO:0000313" key="2">
    <source>
        <dbReference type="EMBL" id="EFX79153.1"/>
    </source>
</evidence>
<dbReference type="KEGG" id="dpx:DAPPUDRAFT_319784"/>
<sequence length="114" mass="13491">MDVAPIRWEFRADVRSETEKMSGDSPNMEAISTGLWFLLGTMSIFGFRFPTFIFYQVRRNLQRAREGAKPRIQNSLEDVHKLLANSPRMLRNEPDQFYFGEEKTRRLTRLFAEQ</sequence>
<organism evidence="2 4">
    <name type="scientific">Daphnia pulex</name>
    <name type="common">Water flea</name>
    <dbReference type="NCBI Taxonomy" id="6669"/>
    <lineage>
        <taxon>Eukaryota</taxon>
        <taxon>Metazoa</taxon>
        <taxon>Ecdysozoa</taxon>
        <taxon>Arthropoda</taxon>
        <taxon>Crustacea</taxon>
        <taxon>Branchiopoda</taxon>
        <taxon>Diplostraca</taxon>
        <taxon>Cladocera</taxon>
        <taxon>Anomopoda</taxon>
        <taxon>Daphniidae</taxon>
        <taxon>Daphnia</taxon>
    </lineage>
</organism>
<dbReference type="AlphaFoldDB" id="E9GMU3"/>
<dbReference type="KEGG" id="dpx:DAPPUDRAFT_319787"/>
<accession>E9GMU3</accession>
<name>E9GMU3_DAPPU</name>
<evidence type="ECO:0000256" key="1">
    <source>
        <dbReference type="SAM" id="Phobius"/>
    </source>
</evidence>
<keyword evidence="1" id="KW-0472">Membrane</keyword>
<dbReference type="EMBL" id="GL732553">
    <property type="protein sequence ID" value="EFX79153.1"/>
    <property type="molecule type" value="Genomic_DNA"/>
</dbReference>
<dbReference type="HOGENOM" id="CLU_2123518_0_0_1"/>